<dbReference type="SUPFAM" id="SSF49879">
    <property type="entry name" value="SMAD/FHA domain"/>
    <property type="match status" value="1"/>
</dbReference>
<dbReference type="OMA" id="PKMAIAI"/>
<reference evidence="4" key="1">
    <citation type="submission" date="2009-05" db="EMBL/GenBank/DDBJ databases">
        <title>The genome sequence of Ajellomyces capsulatus strain H143.</title>
        <authorList>
            <person name="Champion M."/>
            <person name="Cuomo C.A."/>
            <person name="Ma L.-J."/>
            <person name="Henn M.R."/>
            <person name="Sil A."/>
            <person name="Goldman B."/>
            <person name="Young S.K."/>
            <person name="Kodira C.D."/>
            <person name="Zeng Q."/>
            <person name="Koehrsen M."/>
            <person name="Alvarado L."/>
            <person name="Berlin A.M."/>
            <person name="Borenstein D."/>
            <person name="Chen Z."/>
            <person name="Engels R."/>
            <person name="Freedman E."/>
            <person name="Gellesch M."/>
            <person name="Goldberg J."/>
            <person name="Griggs A."/>
            <person name="Gujja S."/>
            <person name="Heiman D.I."/>
            <person name="Hepburn T.A."/>
            <person name="Howarth C."/>
            <person name="Jen D."/>
            <person name="Larson L."/>
            <person name="Lewis B."/>
            <person name="Mehta T."/>
            <person name="Park D."/>
            <person name="Pearson M."/>
            <person name="Roberts A."/>
            <person name="Saif S."/>
            <person name="Shea T.D."/>
            <person name="Shenoy N."/>
            <person name="Sisk P."/>
            <person name="Stolte C."/>
            <person name="Sykes S."/>
            <person name="Walk T."/>
            <person name="White J."/>
            <person name="Yandava C."/>
            <person name="Klein B."/>
            <person name="McEwen J.G."/>
            <person name="Puccia R."/>
            <person name="Goldman G.H."/>
            <person name="Felipe M.S."/>
            <person name="Nino-Vega G."/>
            <person name="San-Blas G."/>
            <person name="Taylor J.W."/>
            <person name="Mendoza L."/>
            <person name="Galagan J.E."/>
            <person name="Nusbaum C."/>
            <person name="Birren B.W."/>
        </authorList>
    </citation>
    <scope>NUCLEOTIDE SEQUENCE [LARGE SCALE GENOMIC DNA]</scope>
    <source>
        <strain evidence="4">H143</strain>
    </source>
</reference>
<accession>C6HSD7</accession>
<dbReference type="Proteomes" id="UP000002624">
    <property type="component" value="Unassembled WGS sequence"/>
</dbReference>
<organism evidence="3 4">
    <name type="scientific">Ajellomyces capsulatus (strain H143)</name>
    <name type="common">Darling's disease fungus</name>
    <name type="synonym">Histoplasma capsulatum</name>
    <dbReference type="NCBI Taxonomy" id="544712"/>
    <lineage>
        <taxon>Eukaryota</taxon>
        <taxon>Fungi</taxon>
        <taxon>Dikarya</taxon>
        <taxon>Ascomycota</taxon>
        <taxon>Pezizomycotina</taxon>
        <taxon>Eurotiomycetes</taxon>
        <taxon>Eurotiomycetidae</taxon>
        <taxon>Onygenales</taxon>
        <taxon>Ajellomycetaceae</taxon>
        <taxon>Histoplasma</taxon>
    </lineage>
</organism>
<dbReference type="EMBL" id="GG692438">
    <property type="protein sequence ID" value="EER36687.1"/>
    <property type="molecule type" value="Genomic_DNA"/>
</dbReference>
<feature type="chain" id="PRO_5002966166" description="FHA domain-containing protein" evidence="1">
    <location>
        <begin position="21"/>
        <end position="138"/>
    </location>
</feature>
<dbReference type="PROSITE" id="PS50006">
    <property type="entry name" value="FHA_DOMAIN"/>
    <property type="match status" value="1"/>
</dbReference>
<sequence>MAFVDPKMAIAILKLSSLLAFSALELQHNRHRVVGVNPLLQPQQVNERKQQWTPVIPDATEPQLILTLLDNQKPINPLLGFAFGSNKDRYDILLTDRLSSNGISHVHFHIDFNWELGVLLIINKSTHGTHLQLKVAYD</sequence>
<proteinExistence type="predicted"/>
<feature type="domain" description="FHA" evidence="2">
    <location>
        <begin position="81"/>
        <end position="136"/>
    </location>
</feature>
<evidence type="ECO:0000313" key="3">
    <source>
        <dbReference type="EMBL" id="EER36687.1"/>
    </source>
</evidence>
<name>C6HSD7_AJECH</name>
<evidence type="ECO:0000256" key="1">
    <source>
        <dbReference type="SAM" id="SignalP"/>
    </source>
</evidence>
<dbReference type="VEuPathDB" id="FungiDB:HCDG_09118"/>
<protein>
    <recommendedName>
        <fullName evidence="2">FHA domain-containing protein</fullName>
    </recommendedName>
</protein>
<gene>
    <name evidence="3" type="ORF">HCDG_09118</name>
</gene>
<dbReference type="HOGENOM" id="CLU_1854639_0_0_1"/>
<evidence type="ECO:0000313" key="4">
    <source>
        <dbReference type="Proteomes" id="UP000002624"/>
    </source>
</evidence>
<feature type="signal peptide" evidence="1">
    <location>
        <begin position="1"/>
        <end position="20"/>
    </location>
</feature>
<dbReference type="InterPro" id="IPR000253">
    <property type="entry name" value="FHA_dom"/>
</dbReference>
<dbReference type="InterPro" id="IPR008984">
    <property type="entry name" value="SMAD_FHA_dom_sf"/>
</dbReference>
<dbReference type="AlphaFoldDB" id="C6HSD7"/>
<keyword evidence="1" id="KW-0732">Signal</keyword>
<evidence type="ECO:0000259" key="2">
    <source>
        <dbReference type="PROSITE" id="PS50006"/>
    </source>
</evidence>